<protein>
    <submittedName>
        <fullName evidence="1">Uncharacterized protein</fullName>
    </submittedName>
</protein>
<evidence type="ECO:0000313" key="1">
    <source>
        <dbReference type="EMBL" id="AMS40750.1"/>
    </source>
</evidence>
<dbReference type="EMBL" id="CP015005">
    <property type="protein sequence ID" value="AMS40750.1"/>
    <property type="molecule type" value="Genomic_DNA"/>
</dbReference>
<reference evidence="1 3" key="1">
    <citation type="submission" date="2016-03" db="EMBL/GenBank/DDBJ databases">
        <title>Complete genome of Aminobacter aminovorans KCTC 2477.</title>
        <authorList>
            <person name="Kim K.M."/>
        </authorList>
    </citation>
    <scope>NUCLEOTIDE SEQUENCE [LARGE SCALE GENOMIC DNA]</scope>
    <source>
        <strain evidence="1 3">KCTC 2477</strain>
    </source>
</reference>
<accession>A0AAC8YLU3</accession>
<dbReference type="AlphaFoldDB" id="A0AAC8YLU3"/>
<proteinExistence type="predicted"/>
<gene>
    <name evidence="1" type="ORF">AA2016_1820</name>
    <name evidence="2" type="ORF">FHS67_006725</name>
</gene>
<organism evidence="1 3">
    <name type="scientific">Aminobacter aminovorans</name>
    <name type="common">Chelatobacter heintzii</name>
    <dbReference type="NCBI Taxonomy" id="83263"/>
    <lineage>
        <taxon>Bacteria</taxon>
        <taxon>Pseudomonadati</taxon>
        <taxon>Pseudomonadota</taxon>
        <taxon>Alphaproteobacteria</taxon>
        <taxon>Hyphomicrobiales</taxon>
        <taxon>Phyllobacteriaceae</taxon>
        <taxon>Aminobacter</taxon>
    </lineage>
</organism>
<dbReference type="Proteomes" id="UP000577697">
    <property type="component" value="Unassembled WGS sequence"/>
</dbReference>
<reference evidence="2 4" key="2">
    <citation type="submission" date="2020-08" db="EMBL/GenBank/DDBJ databases">
        <title>Genomic Encyclopedia of Type Strains, Phase IV (KMG-IV): sequencing the most valuable type-strain genomes for metagenomic binning, comparative biology and taxonomic classification.</title>
        <authorList>
            <person name="Goeker M."/>
        </authorList>
    </citation>
    <scope>NUCLEOTIDE SEQUENCE [LARGE SCALE GENOMIC DNA]</scope>
    <source>
        <strain evidence="2 4">DSM 10368</strain>
    </source>
</reference>
<evidence type="ECO:0000313" key="2">
    <source>
        <dbReference type="EMBL" id="MBB3710360.1"/>
    </source>
</evidence>
<evidence type="ECO:0000313" key="4">
    <source>
        <dbReference type="Proteomes" id="UP000577697"/>
    </source>
</evidence>
<keyword evidence="4" id="KW-1185">Reference proteome</keyword>
<sequence>MVLGPGFGFYRALLVGKRPVEGLEETATKIVPISSSGLWTLEMSLVRRSCHVAFNTIVPAIRS</sequence>
<dbReference type="Proteomes" id="UP000075755">
    <property type="component" value="Chromosome"/>
</dbReference>
<evidence type="ECO:0000313" key="3">
    <source>
        <dbReference type="Proteomes" id="UP000075755"/>
    </source>
</evidence>
<name>A0AAC8YLU3_AMIAI</name>
<dbReference type="KEGG" id="aak:AA2016_1820"/>
<dbReference type="EMBL" id="JACICB010000053">
    <property type="protein sequence ID" value="MBB3710360.1"/>
    <property type="molecule type" value="Genomic_DNA"/>
</dbReference>